<reference evidence="2" key="1">
    <citation type="submission" date="2021-06" db="EMBL/GenBank/DDBJ databases">
        <authorList>
            <person name="Kallberg Y."/>
            <person name="Tangrot J."/>
            <person name="Rosling A."/>
        </authorList>
    </citation>
    <scope>NUCLEOTIDE SEQUENCE</scope>
    <source>
        <strain evidence="2">CL551</strain>
    </source>
</reference>
<keyword evidence="3" id="KW-1185">Reference proteome</keyword>
<dbReference type="InterPro" id="IPR000999">
    <property type="entry name" value="RNase_III_dom"/>
</dbReference>
<name>A0A9N9HDQ5_9GLOM</name>
<evidence type="ECO:0000313" key="3">
    <source>
        <dbReference type="Proteomes" id="UP000789342"/>
    </source>
</evidence>
<dbReference type="AlphaFoldDB" id="A0A9N9HDQ5"/>
<dbReference type="Gene3D" id="1.10.1520.10">
    <property type="entry name" value="Ribonuclease III domain"/>
    <property type="match status" value="1"/>
</dbReference>
<dbReference type="Pfam" id="PF14622">
    <property type="entry name" value="Ribonucleas_3_3"/>
    <property type="match status" value="1"/>
</dbReference>
<evidence type="ECO:0000313" key="2">
    <source>
        <dbReference type="EMBL" id="CAG8672406.1"/>
    </source>
</evidence>
<dbReference type="SUPFAM" id="SSF69065">
    <property type="entry name" value="RNase III domain-like"/>
    <property type="match status" value="1"/>
</dbReference>
<dbReference type="InterPro" id="IPR036389">
    <property type="entry name" value="RNase_III_sf"/>
</dbReference>
<dbReference type="GO" id="GO:0006396">
    <property type="term" value="P:RNA processing"/>
    <property type="evidence" value="ECO:0007669"/>
    <property type="project" value="InterPro"/>
</dbReference>
<dbReference type="Proteomes" id="UP000789342">
    <property type="component" value="Unassembled WGS sequence"/>
</dbReference>
<sequence length="109" mass="12394">DKKQYIDRVPPEELYEKGDLYTKHSVDLSIIGKKMGLDELPYWTPTNTKEVEIANQEGHKLKPKSIIETVTGRTLQALVGAIYHDQGDFAAREFVDKYILTTPITSSKK</sequence>
<gene>
    <name evidence="2" type="ORF">AMORRO_LOCUS10877</name>
</gene>
<comment type="caution">
    <text evidence="2">The sequence shown here is derived from an EMBL/GenBank/DDBJ whole genome shotgun (WGS) entry which is preliminary data.</text>
</comment>
<accession>A0A9N9HDQ5</accession>
<evidence type="ECO:0000259" key="1">
    <source>
        <dbReference type="Pfam" id="PF14622"/>
    </source>
</evidence>
<feature type="non-terminal residue" evidence="2">
    <location>
        <position position="1"/>
    </location>
</feature>
<feature type="domain" description="RNase III" evidence="1">
    <location>
        <begin position="27"/>
        <end position="101"/>
    </location>
</feature>
<organism evidence="2 3">
    <name type="scientific">Acaulospora morrowiae</name>
    <dbReference type="NCBI Taxonomy" id="94023"/>
    <lineage>
        <taxon>Eukaryota</taxon>
        <taxon>Fungi</taxon>
        <taxon>Fungi incertae sedis</taxon>
        <taxon>Mucoromycota</taxon>
        <taxon>Glomeromycotina</taxon>
        <taxon>Glomeromycetes</taxon>
        <taxon>Diversisporales</taxon>
        <taxon>Acaulosporaceae</taxon>
        <taxon>Acaulospora</taxon>
    </lineage>
</organism>
<protein>
    <submittedName>
        <fullName evidence="2">18213_t:CDS:1</fullName>
    </submittedName>
</protein>
<proteinExistence type="predicted"/>
<dbReference type="OrthoDB" id="67027at2759"/>
<dbReference type="GO" id="GO:0004525">
    <property type="term" value="F:ribonuclease III activity"/>
    <property type="evidence" value="ECO:0007669"/>
    <property type="project" value="InterPro"/>
</dbReference>
<dbReference type="EMBL" id="CAJVPV010012771">
    <property type="protein sequence ID" value="CAG8672406.1"/>
    <property type="molecule type" value="Genomic_DNA"/>
</dbReference>